<dbReference type="InterPro" id="IPR011990">
    <property type="entry name" value="TPR-like_helical_dom_sf"/>
</dbReference>
<feature type="signal peptide" evidence="1">
    <location>
        <begin position="1"/>
        <end position="17"/>
    </location>
</feature>
<dbReference type="InterPro" id="IPR039564">
    <property type="entry name" value="Peptidase_C39-like"/>
</dbReference>
<dbReference type="RefSeq" id="WP_242654455.1">
    <property type="nucleotide sequence ID" value="NZ_FTPR01000002.1"/>
</dbReference>
<gene>
    <name evidence="3" type="ORF">SAMN05421665_2933</name>
</gene>
<keyword evidence="1" id="KW-0732">Signal</keyword>
<dbReference type="SUPFAM" id="SSF48452">
    <property type="entry name" value="TPR-like"/>
    <property type="match status" value="1"/>
</dbReference>
<dbReference type="EMBL" id="FTPR01000002">
    <property type="protein sequence ID" value="SIT89345.1"/>
    <property type="molecule type" value="Genomic_DNA"/>
</dbReference>
<dbReference type="CDD" id="cd02549">
    <property type="entry name" value="Peptidase_C39A"/>
    <property type="match status" value="1"/>
</dbReference>
<dbReference type="Pfam" id="PF13529">
    <property type="entry name" value="Peptidase_C39_2"/>
    <property type="match status" value="1"/>
</dbReference>
<dbReference type="NCBIfam" id="NF033920">
    <property type="entry name" value="C39_PA2778_fam"/>
    <property type="match status" value="1"/>
</dbReference>
<evidence type="ECO:0000256" key="1">
    <source>
        <dbReference type="SAM" id="SignalP"/>
    </source>
</evidence>
<dbReference type="Gene3D" id="3.90.70.10">
    <property type="entry name" value="Cysteine proteinases"/>
    <property type="match status" value="1"/>
</dbReference>
<feature type="domain" description="Peptidase C39-like" evidence="2">
    <location>
        <begin position="38"/>
        <end position="149"/>
    </location>
</feature>
<dbReference type="Proteomes" id="UP000186997">
    <property type="component" value="Unassembled WGS sequence"/>
</dbReference>
<name>A0A1R3XGR2_9RHOB</name>
<evidence type="ECO:0000313" key="4">
    <source>
        <dbReference type="Proteomes" id="UP000186997"/>
    </source>
</evidence>
<protein>
    <submittedName>
        <fullName evidence="3">Tetratricopeptide repeat-containing protein</fullName>
    </submittedName>
</protein>
<organism evidence="3 4">
    <name type="scientific">Yoonia rosea</name>
    <dbReference type="NCBI Taxonomy" id="287098"/>
    <lineage>
        <taxon>Bacteria</taxon>
        <taxon>Pseudomonadati</taxon>
        <taxon>Pseudomonadota</taxon>
        <taxon>Alphaproteobacteria</taxon>
        <taxon>Rhodobacterales</taxon>
        <taxon>Paracoccaceae</taxon>
        <taxon>Yoonia</taxon>
    </lineage>
</organism>
<dbReference type="Gene3D" id="1.25.40.10">
    <property type="entry name" value="Tetratricopeptide repeat domain"/>
    <property type="match status" value="1"/>
</dbReference>
<proteinExistence type="predicted"/>
<feature type="chain" id="PRO_5012593807" evidence="1">
    <location>
        <begin position="18"/>
        <end position="272"/>
    </location>
</feature>
<evidence type="ECO:0000313" key="3">
    <source>
        <dbReference type="EMBL" id="SIT89345.1"/>
    </source>
</evidence>
<sequence>MKRFACLLALCWLAACAPPFDPDERLSFDAPTRAQIEGVPLIQQEDFFCGPTSIAMVMQWAGADITQEEVAALAFSPGAGGTYLADMIGSSRRLGQLAVEIDNFDQLLTEVTAGHPVIVFQNLGFSVVPVWHYGVVTGYDFARDEVYLNSGQQDQMVMPFAVFERTWRRGDYWGLVVLPPDQLPASADEAEVLSAAAALERVAQYEAAETLYQTGAAKWSDNWLWQFGLGNARYAQGELRGARQALRRARSIDPSIPEVRANLAFVESEIAG</sequence>
<evidence type="ECO:0000259" key="2">
    <source>
        <dbReference type="Pfam" id="PF13529"/>
    </source>
</evidence>
<dbReference type="STRING" id="287098.SAMN05421665_2933"/>
<keyword evidence="4" id="KW-1185">Reference proteome</keyword>
<reference evidence="4" key="1">
    <citation type="submission" date="2017-01" db="EMBL/GenBank/DDBJ databases">
        <authorList>
            <person name="Varghese N."/>
            <person name="Submissions S."/>
        </authorList>
    </citation>
    <scope>NUCLEOTIDE SEQUENCE [LARGE SCALE GENOMIC DNA]</scope>
    <source>
        <strain evidence="4">DSM 29591</strain>
    </source>
</reference>
<dbReference type="AlphaFoldDB" id="A0A1R3XGR2"/>
<accession>A0A1R3XGR2</accession>
<dbReference type="PROSITE" id="PS51257">
    <property type="entry name" value="PROKAR_LIPOPROTEIN"/>
    <property type="match status" value="1"/>
</dbReference>
<dbReference type="InterPro" id="IPR039563">
    <property type="entry name" value="Peptidase_C39_single_dom"/>
</dbReference>